<sequence length="744" mass="79667">MAILRASARRSSAAAWREGARYVRIEAPPEVDAKAAVLAWKHLSAIEHGRWRRWWSGQPHLIFEYCFVGQRLTVRIWVPGTVATSQVTHAVDAAWPGAVCTVVEAQPPLPVGERVRIEGGTFTLAKRGVGALPLVAGIEAGEVLRGLVAAGTSNRADDVRIMQVVAAPPSRRQVRLAAKAAAGPKSSGSLLGEVLDLFTPGAGHHKSGRPMPEPAWIAQHRKLVAERLASGTLWSMRVRYAVATTAGRPHAVAAARDLAAGTAGVLGGAWRRRKAPRIAAAVNAWSGGPGVLVSAAELAAVAHVPADAVMPALARAGARPIAPAPEVPSGGRGTKTLGVAALSGRKIALAAADGRYHAHLIGATGSGKSTLMVNMILQDIRDKRAVVVLDPHGDLVRDVLDRLDPATVAGRVVLIDPASDAPPPGLPPVLRAPDAEIAIDYLVGIWRQLWPDHWGPRADDIARQALRTQAQLQQRDLAGLSALPIILADKAERAPLVTNIKDDTVLRGFWNWFDALPIGVQTQASGPVLSRLRTLLSRKFIRDTIGDPLEEYCINLPRALDNGGIILARLPKGELGNDASKFLGSNIAAQVWQAVLPRQSQRMEDRKDCVLYADEGHNWLQFPQILSDMFAEARKLKLSFVFAHQHLGQLPKELAETLDANARTKIIFSTSPRDAKVLAAHTLPHLDDHDLVHLGAYTAACRTIAAGAPLPAFTLQTLPPPEAVGEAETIRAGAARHRAFTWEP</sequence>
<name>A0A9X3SRC1_9ACTN</name>
<evidence type="ECO:0000313" key="2">
    <source>
        <dbReference type="EMBL" id="MDA1359804.1"/>
    </source>
</evidence>
<feature type="domain" description="Helicase HerA central" evidence="1">
    <location>
        <begin position="357"/>
        <end position="436"/>
    </location>
</feature>
<dbReference type="InterPro" id="IPR027417">
    <property type="entry name" value="P-loop_NTPase"/>
</dbReference>
<dbReference type="CDD" id="cd01127">
    <property type="entry name" value="TrwB_TraG_TraD_VirD4"/>
    <property type="match status" value="2"/>
</dbReference>
<proteinExistence type="predicted"/>
<gene>
    <name evidence="2" type="ORF">O1R50_09230</name>
</gene>
<dbReference type="AlphaFoldDB" id="A0A9X3SRC1"/>
<comment type="caution">
    <text evidence="2">The sequence shown here is derived from an EMBL/GenBank/DDBJ whole genome shotgun (WGS) entry which is preliminary data.</text>
</comment>
<keyword evidence="3" id="KW-1185">Reference proteome</keyword>
<dbReference type="PANTHER" id="PTHR30121">
    <property type="entry name" value="UNCHARACTERIZED PROTEIN YJGR-RELATED"/>
    <property type="match status" value="1"/>
</dbReference>
<keyword evidence="2" id="KW-0238">DNA-binding</keyword>
<protein>
    <submittedName>
        <fullName evidence="2">Type IV secretion system DNA-binding domain-containing protein</fullName>
    </submittedName>
</protein>
<dbReference type="Proteomes" id="UP001146067">
    <property type="component" value="Unassembled WGS sequence"/>
</dbReference>
<dbReference type="PANTHER" id="PTHR30121:SF11">
    <property type="entry name" value="AAA+ ATPASE DOMAIN-CONTAINING PROTEIN"/>
    <property type="match status" value="1"/>
</dbReference>
<dbReference type="RefSeq" id="WP_270109689.1">
    <property type="nucleotide sequence ID" value="NZ_JAPZVP010000006.1"/>
</dbReference>
<reference evidence="2" key="1">
    <citation type="submission" date="2022-12" db="EMBL/GenBank/DDBJ databases">
        <title>Gycomyces niveus sp.nov.,a novel actinomycete isolated from soil in Shouguan.</title>
        <authorList>
            <person name="Yang X."/>
        </authorList>
    </citation>
    <scope>NUCLEOTIDE SEQUENCE</scope>
    <source>
        <strain evidence="2">NEAU-A15</strain>
    </source>
</reference>
<accession>A0A9X3SRC1</accession>
<organism evidence="2 3">
    <name type="scientific">Glycomyces luteolus</name>
    <dbReference type="NCBI Taxonomy" id="2670330"/>
    <lineage>
        <taxon>Bacteria</taxon>
        <taxon>Bacillati</taxon>
        <taxon>Actinomycetota</taxon>
        <taxon>Actinomycetes</taxon>
        <taxon>Glycomycetales</taxon>
        <taxon>Glycomycetaceae</taxon>
        <taxon>Glycomyces</taxon>
    </lineage>
</organism>
<evidence type="ECO:0000259" key="1">
    <source>
        <dbReference type="Pfam" id="PF01935"/>
    </source>
</evidence>
<dbReference type="EMBL" id="JAPZVP010000006">
    <property type="protein sequence ID" value="MDA1359804.1"/>
    <property type="molecule type" value="Genomic_DNA"/>
</dbReference>
<dbReference type="Gene3D" id="3.40.50.300">
    <property type="entry name" value="P-loop containing nucleotide triphosphate hydrolases"/>
    <property type="match status" value="2"/>
</dbReference>
<dbReference type="SUPFAM" id="SSF52540">
    <property type="entry name" value="P-loop containing nucleoside triphosphate hydrolases"/>
    <property type="match status" value="1"/>
</dbReference>
<dbReference type="GO" id="GO:0003677">
    <property type="term" value="F:DNA binding"/>
    <property type="evidence" value="ECO:0007669"/>
    <property type="project" value="UniProtKB-KW"/>
</dbReference>
<dbReference type="InterPro" id="IPR051162">
    <property type="entry name" value="T4SS_component"/>
</dbReference>
<dbReference type="InterPro" id="IPR002789">
    <property type="entry name" value="HerA_central"/>
</dbReference>
<dbReference type="Pfam" id="PF01935">
    <property type="entry name" value="DUF87"/>
    <property type="match status" value="1"/>
</dbReference>
<evidence type="ECO:0000313" key="3">
    <source>
        <dbReference type="Proteomes" id="UP001146067"/>
    </source>
</evidence>